<feature type="binding site" evidence="14">
    <location>
        <position position="274"/>
    </location>
    <ligand>
        <name>NAD(+)</name>
        <dbReference type="ChEBI" id="CHEBI:57540"/>
    </ligand>
</feature>
<sequence>MAENMIKADLAIIGGGPGGYVAAIKGAQMGAQVVLIEEDQLGGTCLNRGCIPTKALLETAHEYKKLDSLSKRGIKVTGKELDWKQALAQKDKAVATLVGGVSYLLQQNKVKVLKGHGQFIDAQTLLCQHSDGTKTKIQAAKIIIATGSNPKRIPVEGIDGKRILSSTELLNMPSMPNSLAIIGAGAVGVEFASIFHALGVKVTIIEAMPGLLPTMDMDLGSFLLKKFSKDGIRVEVNAYVQGMRDNGSSEEIRIKNLDGQEQTIEAEFVLLAAGRQANTAGLNLEAVGLKLNAGFLPVNAYMETEISGIYAIGDVTGGIMLAHVASREGIVAVENALGHKIKIDYRSVPACIYTHPEIASVGLTEAEASKRYDVAVHRFPFQANGRAVAVDEAEGFVKLVSDKKYGEILGIHMAGPMVTELVGEAGLAITLESTVEELANTIHAHPTFNEVLMEVAHAATGQPIHNV</sequence>
<dbReference type="Pfam" id="PF02852">
    <property type="entry name" value="Pyr_redox_dim"/>
    <property type="match status" value="1"/>
</dbReference>
<evidence type="ECO:0000256" key="7">
    <source>
        <dbReference type="ARBA" id="ARBA00022827"/>
    </source>
</evidence>
<keyword evidence="20" id="KW-1185">Reference proteome</keyword>
<reference evidence="19 20" key="1">
    <citation type="journal article" date="2019" name="Front. Microbiol.">
        <title>Thermoanaerosceptrum fracticalcis gen. nov. sp. nov., a Novel Fumarate-Fermenting Microorganism From a Deep Fractured Carbonate Aquifer of the US Great Basin.</title>
        <authorList>
            <person name="Hamilton-Brehm S.D."/>
            <person name="Stewart L.E."/>
            <person name="Zavarin M."/>
            <person name="Caldwell M."/>
            <person name="Lawson P.A."/>
            <person name="Onstott T.C."/>
            <person name="Grzymski J."/>
            <person name="Neveux I."/>
            <person name="Lollar B.S."/>
            <person name="Russell C.E."/>
            <person name="Moser D.P."/>
        </authorList>
    </citation>
    <scope>NUCLEOTIDE SEQUENCE [LARGE SCALE GENOMIC DNA]</scope>
    <source>
        <strain evidence="19 20">DRI-13</strain>
    </source>
</reference>
<keyword evidence="5" id="KW-0963">Cytoplasm</keyword>
<evidence type="ECO:0000256" key="8">
    <source>
        <dbReference type="ARBA" id="ARBA00023002"/>
    </source>
</evidence>
<dbReference type="PANTHER" id="PTHR22912:SF217">
    <property type="entry name" value="DIHYDROLIPOYL DEHYDROGENASE"/>
    <property type="match status" value="1"/>
</dbReference>
<keyword evidence="7 14" id="KW-0274">FAD</keyword>
<evidence type="ECO:0000256" key="11">
    <source>
        <dbReference type="ARBA" id="ARBA00023284"/>
    </source>
</evidence>
<dbReference type="SUPFAM" id="SSF51905">
    <property type="entry name" value="FAD/NAD(P)-binding domain"/>
    <property type="match status" value="1"/>
</dbReference>
<dbReference type="PROSITE" id="PS00076">
    <property type="entry name" value="PYRIDINE_REDOX_1"/>
    <property type="match status" value="1"/>
</dbReference>
<dbReference type="InterPro" id="IPR006258">
    <property type="entry name" value="Lipoamide_DH"/>
</dbReference>
<evidence type="ECO:0000256" key="12">
    <source>
        <dbReference type="ARBA" id="ARBA00049187"/>
    </source>
</evidence>
<feature type="binding site" evidence="14">
    <location>
        <begin position="146"/>
        <end position="148"/>
    </location>
    <ligand>
        <name>FAD</name>
        <dbReference type="ChEBI" id="CHEBI:57692"/>
    </ligand>
</feature>
<feature type="binding site" evidence="14">
    <location>
        <begin position="320"/>
        <end position="323"/>
    </location>
    <ligand>
        <name>FAD</name>
        <dbReference type="ChEBI" id="CHEBI:57692"/>
    </ligand>
</feature>
<dbReference type="GO" id="GO:0005737">
    <property type="term" value="C:cytoplasm"/>
    <property type="evidence" value="ECO:0007669"/>
    <property type="project" value="UniProtKB-SubCell"/>
</dbReference>
<comment type="similarity">
    <text evidence="2 16">Belongs to the class-I pyridine nucleotide-disulfide oxidoreductase family.</text>
</comment>
<keyword evidence="6 16" id="KW-0285">Flavoprotein</keyword>
<dbReference type="RefSeq" id="WP_081908304.1">
    <property type="nucleotide sequence ID" value="NZ_CP045798.1"/>
</dbReference>
<dbReference type="Gene3D" id="3.30.390.30">
    <property type="match status" value="1"/>
</dbReference>
<dbReference type="InterPro" id="IPR016156">
    <property type="entry name" value="FAD/NAD-linked_Rdtase_dimer_sf"/>
</dbReference>
<dbReference type="GO" id="GO:0004148">
    <property type="term" value="F:dihydrolipoyl dehydrogenase (NADH) activity"/>
    <property type="evidence" value="ECO:0007669"/>
    <property type="project" value="UniProtKB-EC"/>
</dbReference>
<evidence type="ECO:0000259" key="17">
    <source>
        <dbReference type="Pfam" id="PF02852"/>
    </source>
</evidence>
<dbReference type="InterPro" id="IPR004099">
    <property type="entry name" value="Pyr_nucl-diS_OxRdtase_dimer"/>
</dbReference>
<feature type="binding site" evidence="14">
    <location>
        <position position="54"/>
    </location>
    <ligand>
        <name>FAD</name>
        <dbReference type="ChEBI" id="CHEBI:57692"/>
    </ligand>
</feature>
<feature type="domain" description="Pyridine nucleotide-disulphide oxidoreductase dimerisation" evidence="17">
    <location>
        <begin position="348"/>
        <end position="455"/>
    </location>
</feature>
<organism evidence="19 20">
    <name type="scientific">Thermanaerosceptrum fracticalcis</name>
    <dbReference type="NCBI Taxonomy" id="1712410"/>
    <lineage>
        <taxon>Bacteria</taxon>
        <taxon>Bacillati</taxon>
        <taxon>Bacillota</taxon>
        <taxon>Clostridia</taxon>
        <taxon>Eubacteriales</taxon>
        <taxon>Peptococcaceae</taxon>
        <taxon>Thermanaerosceptrum</taxon>
    </lineage>
</organism>
<proteinExistence type="inferred from homology"/>
<feature type="domain" description="FAD/NAD(P)-binding" evidence="18">
    <location>
        <begin position="9"/>
        <end position="329"/>
    </location>
</feature>
<dbReference type="EC" id="1.8.1.4" evidence="3 16"/>
<dbReference type="GO" id="GO:0050660">
    <property type="term" value="F:flavin adenine dinucleotide binding"/>
    <property type="evidence" value="ECO:0007669"/>
    <property type="project" value="InterPro"/>
</dbReference>
<dbReference type="FunFam" id="3.30.390.30:FF:000001">
    <property type="entry name" value="Dihydrolipoyl dehydrogenase"/>
    <property type="match status" value="1"/>
</dbReference>
<evidence type="ECO:0000256" key="5">
    <source>
        <dbReference type="ARBA" id="ARBA00022490"/>
    </source>
</evidence>
<evidence type="ECO:0000256" key="6">
    <source>
        <dbReference type="ARBA" id="ARBA00022630"/>
    </source>
</evidence>
<dbReference type="PRINTS" id="PR00411">
    <property type="entry name" value="PNDRDTASEI"/>
</dbReference>
<feature type="binding site" evidence="14">
    <location>
        <position position="314"/>
    </location>
    <ligand>
        <name>FAD</name>
        <dbReference type="ChEBI" id="CHEBI:57692"/>
    </ligand>
</feature>
<dbReference type="EMBL" id="CP045798">
    <property type="protein sequence ID" value="QNB47801.1"/>
    <property type="molecule type" value="Genomic_DNA"/>
</dbReference>
<name>A0A7G6E6U7_THEFR</name>
<comment type="miscellaneous">
    <text evidence="16">The active site is a redox-active disulfide bond.</text>
</comment>
<comment type="subcellular location">
    <subcellularLocation>
        <location evidence="1">Cytoplasm</location>
    </subcellularLocation>
</comment>
<evidence type="ECO:0000313" key="20">
    <source>
        <dbReference type="Proteomes" id="UP000515847"/>
    </source>
</evidence>
<evidence type="ECO:0000256" key="14">
    <source>
        <dbReference type="PIRSR" id="PIRSR000350-3"/>
    </source>
</evidence>
<dbReference type="InterPro" id="IPR012999">
    <property type="entry name" value="Pyr_OxRdtase_I_AS"/>
</dbReference>
<accession>A0A7G6E6U7</accession>
<comment type="cofactor">
    <cofactor evidence="14 16">
        <name>FAD</name>
        <dbReference type="ChEBI" id="CHEBI:57692"/>
    </cofactor>
    <text evidence="14 16">Binds 1 FAD per subunit.</text>
</comment>
<dbReference type="KEGG" id="tfr:BR63_16925"/>
<dbReference type="Pfam" id="PF07992">
    <property type="entry name" value="Pyr_redox_2"/>
    <property type="match status" value="1"/>
</dbReference>
<keyword evidence="8 16" id="KW-0560">Oxidoreductase</keyword>
<dbReference type="Gene3D" id="3.50.50.60">
    <property type="entry name" value="FAD/NAD(P)-binding domain"/>
    <property type="match status" value="2"/>
</dbReference>
<evidence type="ECO:0000256" key="13">
    <source>
        <dbReference type="PIRSR" id="PIRSR000350-2"/>
    </source>
</evidence>
<evidence type="ECO:0000256" key="9">
    <source>
        <dbReference type="ARBA" id="ARBA00023027"/>
    </source>
</evidence>
<dbReference type="PIRSF" id="PIRSF000350">
    <property type="entry name" value="Mercury_reductase_MerA"/>
    <property type="match status" value="1"/>
</dbReference>
<dbReference type="AlphaFoldDB" id="A0A7G6E6U7"/>
<evidence type="ECO:0000256" key="10">
    <source>
        <dbReference type="ARBA" id="ARBA00023157"/>
    </source>
</evidence>
<feature type="binding site" evidence="14">
    <location>
        <position position="117"/>
    </location>
    <ligand>
        <name>FAD</name>
        <dbReference type="ChEBI" id="CHEBI:57692"/>
    </ligand>
</feature>
<dbReference type="PRINTS" id="PR00368">
    <property type="entry name" value="FADPNR"/>
</dbReference>
<evidence type="ECO:0000259" key="18">
    <source>
        <dbReference type="Pfam" id="PF07992"/>
    </source>
</evidence>
<feature type="active site" description="Proton acceptor" evidence="13">
    <location>
        <position position="445"/>
    </location>
</feature>
<evidence type="ECO:0000256" key="1">
    <source>
        <dbReference type="ARBA" id="ARBA00004496"/>
    </source>
</evidence>
<dbReference type="NCBIfam" id="TIGR01350">
    <property type="entry name" value="lipoamide_DH"/>
    <property type="match status" value="1"/>
</dbReference>
<dbReference type="InterPro" id="IPR050151">
    <property type="entry name" value="Class-I_Pyr_Nuc-Dis_Oxidored"/>
</dbReference>
<keyword evidence="10" id="KW-1015">Disulfide bond</keyword>
<feature type="disulfide bond" description="Redox-active" evidence="15">
    <location>
        <begin position="45"/>
        <end position="50"/>
    </location>
</feature>
<evidence type="ECO:0000256" key="3">
    <source>
        <dbReference type="ARBA" id="ARBA00012608"/>
    </source>
</evidence>
<dbReference type="Proteomes" id="UP000515847">
    <property type="component" value="Chromosome"/>
</dbReference>
<comment type="catalytic activity">
    <reaction evidence="12 16">
        <text>N(6)-[(R)-dihydrolipoyl]-L-lysyl-[protein] + NAD(+) = N(6)-[(R)-lipoyl]-L-lysyl-[protein] + NADH + H(+)</text>
        <dbReference type="Rhea" id="RHEA:15045"/>
        <dbReference type="Rhea" id="RHEA-COMP:10474"/>
        <dbReference type="Rhea" id="RHEA-COMP:10475"/>
        <dbReference type="ChEBI" id="CHEBI:15378"/>
        <dbReference type="ChEBI" id="CHEBI:57540"/>
        <dbReference type="ChEBI" id="CHEBI:57945"/>
        <dbReference type="ChEBI" id="CHEBI:83099"/>
        <dbReference type="ChEBI" id="CHEBI:83100"/>
        <dbReference type="EC" id="1.8.1.4"/>
    </reaction>
</comment>
<evidence type="ECO:0000256" key="16">
    <source>
        <dbReference type="RuleBase" id="RU003692"/>
    </source>
</evidence>
<gene>
    <name evidence="19" type="primary">lpdA</name>
    <name evidence="19" type="ORF">BR63_16925</name>
</gene>
<dbReference type="InterPro" id="IPR023753">
    <property type="entry name" value="FAD/NAD-binding_dom"/>
</dbReference>
<feature type="binding site" evidence="14">
    <location>
        <begin position="183"/>
        <end position="190"/>
    </location>
    <ligand>
        <name>NAD(+)</name>
        <dbReference type="ChEBI" id="CHEBI:57540"/>
    </ligand>
</feature>
<dbReference type="GO" id="GO:0006103">
    <property type="term" value="P:2-oxoglutarate metabolic process"/>
    <property type="evidence" value="ECO:0007669"/>
    <property type="project" value="TreeGrafter"/>
</dbReference>
<keyword evidence="9 14" id="KW-0520">NAD</keyword>
<dbReference type="InterPro" id="IPR001100">
    <property type="entry name" value="Pyr_nuc-diS_OxRdtase"/>
</dbReference>
<evidence type="ECO:0000256" key="15">
    <source>
        <dbReference type="PIRSR" id="PIRSR000350-4"/>
    </source>
</evidence>
<dbReference type="OrthoDB" id="9807946at2"/>
<dbReference type="PANTHER" id="PTHR22912">
    <property type="entry name" value="DISULFIDE OXIDOREDUCTASE"/>
    <property type="match status" value="1"/>
</dbReference>
<keyword evidence="11 16" id="KW-0676">Redox-active center</keyword>
<evidence type="ECO:0000256" key="4">
    <source>
        <dbReference type="ARBA" id="ARBA00016961"/>
    </source>
</evidence>
<keyword evidence="14" id="KW-0547">Nucleotide-binding</keyword>
<protein>
    <recommendedName>
        <fullName evidence="4 16">Dihydrolipoyl dehydrogenase</fullName>
        <ecNumber evidence="3 16">1.8.1.4</ecNumber>
    </recommendedName>
</protein>
<evidence type="ECO:0000256" key="2">
    <source>
        <dbReference type="ARBA" id="ARBA00007532"/>
    </source>
</evidence>
<dbReference type="InterPro" id="IPR036188">
    <property type="entry name" value="FAD/NAD-bd_sf"/>
</dbReference>
<dbReference type="SUPFAM" id="SSF55424">
    <property type="entry name" value="FAD/NAD-linked reductases, dimerisation (C-terminal) domain"/>
    <property type="match status" value="1"/>
</dbReference>
<feature type="binding site" evidence="14">
    <location>
        <position position="206"/>
    </location>
    <ligand>
        <name>NAD(+)</name>
        <dbReference type="ChEBI" id="CHEBI:57540"/>
    </ligand>
</feature>
<evidence type="ECO:0000313" key="19">
    <source>
        <dbReference type="EMBL" id="QNB47801.1"/>
    </source>
</evidence>